<dbReference type="AlphaFoldDB" id="A0A9D2GXC9"/>
<evidence type="ECO:0000313" key="1">
    <source>
        <dbReference type="EMBL" id="HIZ91097.1"/>
    </source>
</evidence>
<name>A0A9D2GXC9_9BACE</name>
<dbReference type="Proteomes" id="UP000824108">
    <property type="component" value="Unassembled WGS sequence"/>
</dbReference>
<dbReference type="Pfam" id="PF17642">
    <property type="entry name" value="TssD"/>
    <property type="match status" value="1"/>
</dbReference>
<comment type="caution">
    <text evidence="1">The sequence shown here is derived from an EMBL/GenBank/DDBJ whole genome shotgun (WGS) entry which is preliminary data.</text>
</comment>
<reference evidence="1" key="1">
    <citation type="journal article" date="2021" name="PeerJ">
        <title>Extensive microbial diversity within the chicken gut microbiome revealed by metagenomics and culture.</title>
        <authorList>
            <person name="Gilroy R."/>
            <person name="Ravi A."/>
            <person name="Getino M."/>
            <person name="Pursley I."/>
            <person name="Horton D.L."/>
            <person name="Alikhan N.F."/>
            <person name="Baker D."/>
            <person name="Gharbi K."/>
            <person name="Hall N."/>
            <person name="Watson M."/>
            <person name="Adriaenssens E.M."/>
            <person name="Foster-Nyarko E."/>
            <person name="Jarju S."/>
            <person name="Secka A."/>
            <person name="Antonio M."/>
            <person name="Oren A."/>
            <person name="Chaudhuri R.R."/>
            <person name="La Ragione R."/>
            <person name="Hildebrand F."/>
            <person name="Pallen M.J."/>
        </authorList>
    </citation>
    <scope>NUCLEOTIDE SEQUENCE</scope>
    <source>
        <strain evidence="1">CHK118-2852</strain>
    </source>
</reference>
<dbReference type="InterPro" id="IPR041408">
    <property type="entry name" value="Hcp_Tssd"/>
</dbReference>
<protein>
    <submittedName>
        <fullName evidence="1">Uncharacterized protein</fullName>
    </submittedName>
</protein>
<dbReference type="GO" id="GO:0033104">
    <property type="term" value="C:type VI protein secretion system complex"/>
    <property type="evidence" value="ECO:0007669"/>
    <property type="project" value="InterPro"/>
</dbReference>
<reference evidence="1" key="2">
    <citation type="submission" date="2021-04" db="EMBL/GenBank/DDBJ databases">
        <authorList>
            <person name="Gilroy R."/>
        </authorList>
    </citation>
    <scope>NUCLEOTIDE SEQUENCE</scope>
    <source>
        <strain evidence="1">CHK118-2852</strain>
    </source>
</reference>
<evidence type="ECO:0000313" key="2">
    <source>
        <dbReference type="Proteomes" id="UP000824108"/>
    </source>
</evidence>
<proteinExistence type="predicted"/>
<gene>
    <name evidence="1" type="ORF">H9807_03085</name>
</gene>
<sequence>MSLFANLYLGDNASGTYTNAYQVIQCQVKVSRHHNSYTPDSNPRCDQLILSVIAPNKDDLMLFEWYIDQTSLSGKVVIDLANQSAKYDITERTFKFEDAKCFSMDETYDISDTNRHQLKLGIMVKKLEIDETEFQ</sequence>
<organism evidence="1 2">
    <name type="scientific">Candidatus Bacteroides merdavium</name>
    <dbReference type="NCBI Taxonomy" id="2838472"/>
    <lineage>
        <taxon>Bacteria</taxon>
        <taxon>Pseudomonadati</taxon>
        <taxon>Bacteroidota</taxon>
        <taxon>Bacteroidia</taxon>
        <taxon>Bacteroidales</taxon>
        <taxon>Bacteroidaceae</taxon>
        <taxon>Bacteroides</taxon>
    </lineage>
</organism>
<accession>A0A9D2GXC9</accession>
<dbReference type="EMBL" id="DXAV01000025">
    <property type="protein sequence ID" value="HIZ91097.1"/>
    <property type="molecule type" value="Genomic_DNA"/>
</dbReference>